<evidence type="ECO:0000256" key="10">
    <source>
        <dbReference type="PROSITE-ProRule" id="PRU00236"/>
    </source>
</evidence>
<dbReference type="AlphaFoldDB" id="A0A1X7U3E3"/>
<evidence type="ECO:0000259" key="13">
    <source>
        <dbReference type="PROSITE" id="PS51329"/>
    </source>
</evidence>
<feature type="domain" description="C-CAP/cofactor C-like" evidence="13">
    <location>
        <begin position="8"/>
        <end position="140"/>
    </location>
</feature>
<feature type="binding site" evidence="10">
    <location>
        <position position="443"/>
    </location>
    <ligand>
        <name>Zn(2+)</name>
        <dbReference type="ChEBI" id="CHEBI:29105"/>
    </ligand>
</feature>
<keyword evidence="4 10" id="KW-0479">Metal-binding</keyword>
<comment type="similarity">
    <text evidence="7">Belongs to the sirtuin family. Class IV subfamily.</text>
</comment>
<keyword evidence="15" id="KW-1185">Reference proteome</keyword>
<dbReference type="OMA" id="TEKCIRE"/>
<protein>
    <recommendedName>
        <fullName evidence="9">Regulatory protein SIR2 homolog 7</fullName>
    </recommendedName>
    <alternativeName>
        <fullName evidence="8">SIR2-like protein 7</fullName>
    </alternativeName>
</protein>
<feature type="domain" description="Deacetylase sirtuin-type" evidence="12">
    <location>
        <begin position="286"/>
        <end position="540"/>
    </location>
</feature>
<dbReference type="GO" id="GO:0003779">
    <property type="term" value="F:actin binding"/>
    <property type="evidence" value="ECO:0007669"/>
    <property type="project" value="InterPro"/>
</dbReference>
<dbReference type="Gene3D" id="3.40.50.1220">
    <property type="entry name" value="TPP-binding domain"/>
    <property type="match status" value="1"/>
</dbReference>
<evidence type="ECO:0000256" key="1">
    <source>
        <dbReference type="ARBA" id="ARBA00001947"/>
    </source>
</evidence>
<dbReference type="InterPro" id="IPR017901">
    <property type="entry name" value="C-CAP_CF_C-like"/>
</dbReference>
<dbReference type="Gene3D" id="2.20.28.200">
    <property type="match status" value="1"/>
</dbReference>
<dbReference type="InterPro" id="IPR016098">
    <property type="entry name" value="CAP/MinC_C"/>
</dbReference>
<evidence type="ECO:0000256" key="9">
    <source>
        <dbReference type="ARBA" id="ARBA00043038"/>
    </source>
</evidence>
<name>A0A1X7U3E3_AMPQE</name>
<dbReference type="EnsemblMetazoa" id="XM_011407886.2">
    <property type="protein sequence ID" value="XP_011406188.1"/>
    <property type="gene ID" value="LOC100633014"/>
</dbReference>
<evidence type="ECO:0000256" key="2">
    <source>
        <dbReference type="ARBA" id="ARBA00022553"/>
    </source>
</evidence>
<dbReference type="InterPro" id="IPR029035">
    <property type="entry name" value="DHS-like_NAD/FAD-binding_dom"/>
</dbReference>
<dbReference type="PANTHER" id="PTHR11085:SF1">
    <property type="entry name" value="NAD-DEPENDENT PROTEIN DEACETYLASE SIRTUIN-7"/>
    <property type="match status" value="1"/>
</dbReference>
<dbReference type="STRING" id="400682.A0A1X7U3E3"/>
<accession>A0A1X7U3E3</accession>
<dbReference type="PANTHER" id="PTHR11085">
    <property type="entry name" value="NAD-DEPENDENT PROTEIN DEACYLASE SIRTUIN-5, MITOCHONDRIAL-RELATED"/>
    <property type="match status" value="1"/>
</dbReference>
<dbReference type="GO" id="GO:0070403">
    <property type="term" value="F:NAD+ binding"/>
    <property type="evidence" value="ECO:0007669"/>
    <property type="project" value="InterPro"/>
</dbReference>
<evidence type="ECO:0000313" key="15">
    <source>
        <dbReference type="Proteomes" id="UP000007879"/>
    </source>
</evidence>
<dbReference type="GO" id="GO:0007010">
    <property type="term" value="P:cytoskeleton organization"/>
    <property type="evidence" value="ECO:0007669"/>
    <property type="project" value="InterPro"/>
</dbReference>
<evidence type="ECO:0000313" key="14">
    <source>
        <dbReference type="EnsemblMetazoa" id="Aqu2.1.22064_001"/>
    </source>
</evidence>
<evidence type="ECO:0000256" key="3">
    <source>
        <dbReference type="ARBA" id="ARBA00022679"/>
    </source>
</evidence>
<reference evidence="15" key="1">
    <citation type="journal article" date="2010" name="Nature">
        <title>The Amphimedon queenslandica genome and the evolution of animal complexity.</title>
        <authorList>
            <person name="Srivastava M."/>
            <person name="Simakov O."/>
            <person name="Chapman J."/>
            <person name="Fahey B."/>
            <person name="Gauthier M.E."/>
            <person name="Mitros T."/>
            <person name="Richards G.S."/>
            <person name="Conaco C."/>
            <person name="Dacre M."/>
            <person name="Hellsten U."/>
            <person name="Larroux C."/>
            <person name="Putnam N.H."/>
            <person name="Stanke M."/>
            <person name="Adamska M."/>
            <person name="Darling A."/>
            <person name="Degnan S.M."/>
            <person name="Oakley T.H."/>
            <person name="Plachetzki D.C."/>
            <person name="Zhai Y."/>
            <person name="Adamski M."/>
            <person name="Calcino A."/>
            <person name="Cummins S.F."/>
            <person name="Goodstein D.M."/>
            <person name="Harris C."/>
            <person name="Jackson D.J."/>
            <person name="Leys S.P."/>
            <person name="Shu S."/>
            <person name="Woodcroft B.J."/>
            <person name="Vervoort M."/>
            <person name="Kosik K.S."/>
            <person name="Manning G."/>
            <person name="Degnan B.M."/>
            <person name="Rokhsar D.S."/>
        </authorList>
    </citation>
    <scope>NUCLEOTIDE SEQUENCE [LARGE SCALE GENOMIC DNA]</scope>
</reference>
<keyword evidence="2" id="KW-0597">Phosphoprotein</keyword>
<dbReference type="GO" id="GO:0046872">
    <property type="term" value="F:metal ion binding"/>
    <property type="evidence" value="ECO:0007669"/>
    <property type="project" value="UniProtKB-KW"/>
</dbReference>
<dbReference type="InterPro" id="IPR003000">
    <property type="entry name" value="Sirtuin"/>
</dbReference>
<feature type="region of interest" description="Disordered" evidence="11">
    <location>
        <begin position="193"/>
        <end position="233"/>
    </location>
</feature>
<dbReference type="GO" id="GO:0005634">
    <property type="term" value="C:nucleus"/>
    <property type="evidence" value="ECO:0007669"/>
    <property type="project" value="TreeGrafter"/>
</dbReference>
<dbReference type="SUPFAM" id="SSF52467">
    <property type="entry name" value="DHS-like NAD/FAD-binding domain"/>
    <property type="match status" value="1"/>
</dbReference>
<dbReference type="EnsemblMetazoa" id="Aqu2.1.22064_001">
    <property type="protein sequence ID" value="Aqu2.1.22064_001"/>
    <property type="gene ID" value="Aqu2.1.22064"/>
</dbReference>
<evidence type="ECO:0000259" key="12">
    <source>
        <dbReference type="PROSITE" id="PS50305"/>
    </source>
</evidence>
<gene>
    <name evidence="14" type="primary">100633014</name>
</gene>
<dbReference type="PROSITE" id="PS51329">
    <property type="entry name" value="C_CAP_COFACTOR_C"/>
    <property type="match status" value="1"/>
</dbReference>
<dbReference type="OrthoDB" id="2919105at2759"/>
<dbReference type="Pfam" id="PF02146">
    <property type="entry name" value="SIR2"/>
    <property type="match status" value="1"/>
</dbReference>
<feature type="active site" description="Proton acceptor" evidence="10">
    <location>
        <position position="402"/>
    </location>
</feature>
<dbReference type="InterPro" id="IPR036223">
    <property type="entry name" value="CAP_C_sf"/>
</dbReference>
<dbReference type="Pfam" id="PF08603">
    <property type="entry name" value="CAP_C"/>
    <property type="match status" value="1"/>
</dbReference>
<dbReference type="SUPFAM" id="SSF69340">
    <property type="entry name" value="C-terminal domain of adenylylcyclase associated protein"/>
    <property type="match status" value="1"/>
</dbReference>
<dbReference type="InterPro" id="IPR026590">
    <property type="entry name" value="Ssirtuin_cat_dom"/>
</dbReference>
<feature type="binding site" evidence="10">
    <location>
        <position position="413"/>
    </location>
    <ligand>
        <name>Zn(2+)</name>
        <dbReference type="ChEBI" id="CHEBI:29105"/>
    </ligand>
</feature>
<evidence type="ECO:0000256" key="11">
    <source>
        <dbReference type="SAM" id="MobiDB-lite"/>
    </source>
</evidence>
<evidence type="ECO:0000256" key="8">
    <source>
        <dbReference type="ARBA" id="ARBA00041832"/>
    </source>
</evidence>
<sequence length="655" mass="72558">MALALLFQRKLKEVVRKRDETLDIIPSPQEHVYIRECIDCKFLVAGPTTKFTIENCDNVTVEFQSKISSGIMEVIQCSNTTLTVAKETKVPTITIDRSSCIHLHLHEPNVMSIIHTVGVLDVFVHFEPPFMTEQKVDHPPQEDGEFMTRCSVGKLMTEKCIREGGGYLTTVREKEIADKKVAEFEKKMEEMVAGTIGKKPKPVATNDKKDTPKTTPTQASPKSKPVDVGKDGSLADALQKGKDKLKHAETVEKHLPVVGVGSCGRGQGNQYNISDDAEKKEYFDGEEALDKKVKKIADWVRGSKHTILFTGAGISTSAGIPDFRSGMNTVLATGPGVWEVRAQGTSRPNTKITPILQASPTPTHMAIVKLHESGLCKFTVSQNVDGLHRRSGLPPNQLSEMHGNTNMETCKKCGRQYLRDFQTREAEHVFDHTTSRLCDDPACKGQLKDSIINFGENLPQGELTKAFNHAQKADVCIVLGSSLRVRPACQVPEVVAGNKGKVVICNLQKIPQFPESNNVLPVYSMCDTFMKKLMHELQLEIPKFLLHRRAKVTSKTKGDNLEVTVNGIDVDEDIPYSFIMAASCGGKRIAKAPFTFSVPAGEAGSQPLQIKLEFLGHYGEGPLTLEYEPAHKTCLYWLSYDMSEGAWHQMKKQNQ</sequence>
<evidence type="ECO:0000256" key="7">
    <source>
        <dbReference type="ARBA" id="ARBA00038170"/>
    </source>
</evidence>
<proteinExistence type="inferred from homology"/>
<dbReference type="eggNOG" id="KOG1905">
    <property type="taxonomic scope" value="Eukaryota"/>
</dbReference>
<evidence type="ECO:0000256" key="4">
    <source>
        <dbReference type="ARBA" id="ARBA00022723"/>
    </source>
</evidence>
<dbReference type="KEGG" id="aqu:100633014"/>
<comment type="cofactor">
    <cofactor evidence="1">
        <name>Zn(2+)</name>
        <dbReference type="ChEBI" id="CHEBI:29105"/>
    </cofactor>
</comment>
<evidence type="ECO:0000256" key="5">
    <source>
        <dbReference type="ARBA" id="ARBA00022833"/>
    </source>
</evidence>
<dbReference type="InterPro" id="IPR013912">
    <property type="entry name" value="Adenylate_cyclase-assoc_CAP_C"/>
</dbReference>
<dbReference type="Proteomes" id="UP000007879">
    <property type="component" value="Unassembled WGS sequence"/>
</dbReference>
<dbReference type="InParanoid" id="A0A1X7U3E3"/>
<dbReference type="PROSITE" id="PS50305">
    <property type="entry name" value="SIRTUIN"/>
    <property type="match status" value="1"/>
</dbReference>
<keyword evidence="5 10" id="KW-0862">Zinc</keyword>
<reference evidence="14" key="2">
    <citation type="submission" date="2017-05" db="UniProtKB">
        <authorList>
            <consortium name="EnsemblMetazoa"/>
        </authorList>
    </citation>
    <scope>IDENTIFICATION</scope>
</reference>
<dbReference type="Gene3D" id="2.160.20.70">
    <property type="match status" value="1"/>
</dbReference>
<keyword evidence="6" id="KW-0520">NAD</keyword>
<keyword evidence="3" id="KW-0808">Transferase</keyword>
<dbReference type="InterPro" id="IPR050134">
    <property type="entry name" value="NAD-dep_sirtuin_deacylases"/>
</dbReference>
<organism evidence="14">
    <name type="scientific">Amphimedon queenslandica</name>
    <name type="common">Sponge</name>
    <dbReference type="NCBI Taxonomy" id="400682"/>
    <lineage>
        <taxon>Eukaryota</taxon>
        <taxon>Metazoa</taxon>
        <taxon>Porifera</taxon>
        <taxon>Demospongiae</taxon>
        <taxon>Heteroscleromorpha</taxon>
        <taxon>Haplosclerida</taxon>
        <taxon>Niphatidae</taxon>
        <taxon>Amphimedon</taxon>
    </lineage>
</organism>
<feature type="binding site" evidence="10">
    <location>
        <position position="438"/>
    </location>
    <ligand>
        <name>Zn(2+)</name>
        <dbReference type="ChEBI" id="CHEBI:29105"/>
    </ligand>
</feature>
<evidence type="ECO:0000256" key="6">
    <source>
        <dbReference type="ARBA" id="ARBA00023027"/>
    </source>
</evidence>
<dbReference type="GO" id="GO:0017136">
    <property type="term" value="F:histone deacetylase activity, NAD-dependent"/>
    <property type="evidence" value="ECO:0007669"/>
    <property type="project" value="TreeGrafter"/>
</dbReference>
<feature type="binding site" evidence="10">
    <location>
        <position position="410"/>
    </location>
    <ligand>
        <name>Zn(2+)</name>
        <dbReference type="ChEBI" id="CHEBI:29105"/>
    </ligand>
</feature>